<dbReference type="RefSeq" id="WP_108972860.1">
    <property type="nucleotide sequence ID" value="NZ_BFBB01000002.1"/>
</dbReference>
<evidence type="ECO:0000256" key="3">
    <source>
        <dbReference type="ARBA" id="ARBA00022679"/>
    </source>
</evidence>
<comment type="catalytic activity">
    <reaction evidence="8">
        <text>(sulfur carrier)-H + L-cysteine = (sulfur carrier)-SH + L-alanine</text>
        <dbReference type="Rhea" id="RHEA:43892"/>
        <dbReference type="Rhea" id="RHEA-COMP:14737"/>
        <dbReference type="Rhea" id="RHEA-COMP:14739"/>
        <dbReference type="ChEBI" id="CHEBI:29917"/>
        <dbReference type="ChEBI" id="CHEBI:35235"/>
        <dbReference type="ChEBI" id="CHEBI:57972"/>
        <dbReference type="ChEBI" id="CHEBI:64428"/>
        <dbReference type="EC" id="2.8.1.7"/>
    </reaction>
</comment>
<keyword evidence="6" id="KW-0408">Iron</keyword>
<accession>A0A2P2DVR2</accession>
<gene>
    <name evidence="10" type="ORF">LPTSP4_02280</name>
</gene>
<dbReference type="GO" id="GO:0031071">
    <property type="term" value="F:cysteine desulfurase activity"/>
    <property type="evidence" value="ECO:0007669"/>
    <property type="project" value="UniProtKB-EC"/>
</dbReference>
<keyword evidence="4" id="KW-0479">Metal-binding</keyword>
<proteinExistence type="inferred from homology"/>
<evidence type="ECO:0000256" key="2">
    <source>
        <dbReference type="ARBA" id="ARBA00006490"/>
    </source>
</evidence>
<dbReference type="PANTHER" id="PTHR11601:SF34">
    <property type="entry name" value="CYSTEINE DESULFURASE"/>
    <property type="match status" value="1"/>
</dbReference>
<comment type="caution">
    <text evidence="10">The sequence shown here is derived from an EMBL/GenBank/DDBJ whole genome shotgun (WGS) entry which is preliminary data.</text>
</comment>
<dbReference type="InterPro" id="IPR015424">
    <property type="entry name" value="PyrdxlP-dep_Trfase"/>
</dbReference>
<comment type="cofactor">
    <cofactor evidence="1">
        <name>pyridoxal 5'-phosphate</name>
        <dbReference type="ChEBI" id="CHEBI:597326"/>
    </cofactor>
</comment>
<feature type="domain" description="Aminotransferase class V" evidence="9">
    <location>
        <begin position="10"/>
        <end position="364"/>
    </location>
</feature>
<dbReference type="InterPro" id="IPR015421">
    <property type="entry name" value="PyrdxlP-dep_Trfase_major"/>
</dbReference>
<dbReference type="EMBL" id="BFBB01000002">
    <property type="protein sequence ID" value="GBF48728.1"/>
    <property type="molecule type" value="Genomic_DNA"/>
</dbReference>
<dbReference type="Pfam" id="PF00266">
    <property type="entry name" value="Aminotran_5"/>
    <property type="match status" value="1"/>
</dbReference>
<dbReference type="GO" id="GO:0008483">
    <property type="term" value="F:transaminase activity"/>
    <property type="evidence" value="ECO:0007669"/>
    <property type="project" value="UniProtKB-KW"/>
</dbReference>
<keyword evidence="5" id="KW-0663">Pyridoxal phosphate</keyword>
<dbReference type="GO" id="GO:0046872">
    <property type="term" value="F:metal ion binding"/>
    <property type="evidence" value="ECO:0007669"/>
    <property type="project" value="UniProtKB-KW"/>
</dbReference>
<keyword evidence="3 10" id="KW-0808">Transferase</keyword>
<evidence type="ECO:0000313" key="10">
    <source>
        <dbReference type="EMBL" id="GBF48728.1"/>
    </source>
</evidence>
<dbReference type="PIRSF" id="PIRSF005572">
    <property type="entry name" value="NifS"/>
    <property type="match status" value="1"/>
</dbReference>
<dbReference type="AlphaFoldDB" id="A0A2P2DVR2"/>
<evidence type="ECO:0000256" key="4">
    <source>
        <dbReference type="ARBA" id="ARBA00022723"/>
    </source>
</evidence>
<dbReference type="InterPro" id="IPR016454">
    <property type="entry name" value="Cysteine_dSase"/>
</dbReference>
<dbReference type="PANTHER" id="PTHR11601">
    <property type="entry name" value="CYSTEINE DESULFURYLASE FAMILY MEMBER"/>
    <property type="match status" value="1"/>
</dbReference>
<evidence type="ECO:0000256" key="5">
    <source>
        <dbReference type="ARBA" id="ARBA00022898"/>
    </source>
</evidence>
<dbReference type="Proteomes" id="UP000245133">
    <property type="component" value="Unassembled WGS sequence"/>
</dbReference>
<comment type="similarity">
    <text evidence="2">Belongs to the class-V pyridoxal-phosphate-dependent aminotransferase family. NifS/IscS subfamily.</text>
</comment>
<keyword evidence="10" id="KW-0032">Aminotransferase</keyword>
<evidence type="ECO:0000256" key="7">
    <source>
        <dbReference type="ARBA" id="ARBA00023014"/>
    </source>
</evidence>
<evidence type="ECO:0000256" key="8">
    <source>
        <dbReference type="ARBA" id="ARBA00050776"/>
    </source>
</evidence>
<evidence type="ECO:0000313" key="11">
    <source>
        <dbReference type="Proteomes" id="UP000245133"/>
    </source>
</evidence>
<reference evidence="10 11" key="1">
    <citation type="submission" date="2018-02" db="EMBL/GenBank/DDBJ databases">
        <title>Novel Leptospira species isolated from soil and water in Japan.</title>
        <authorList>
            <person name="Nakao R."/>
            <person name="Masuzawa T."/>
        </authorList>
    </citation>
    <scope>NUCLEOTIDE SEQUENCE [LARGE SCALE GENOMIC DNA]</scope>
    <source>
        <strain evidence="10 11">YH101</strain>
    </source>
</reference>
<dbReference type="OrthoDB" id="9808002at2"/>
<dbReference type="Gene3D" id="3.90.1150.10">
    <property type="entry name" value="Aspartate Aminotransferase, domain 1"/>
    <property type="match status" value="1"/>
</dbReference>
<sequence>MNSSIPNNLIYLDYNATHPPFADIYQSVEKEYTEEFYNPSGMTRFSLKNQGKIESARKYFSQITGFIEKDLVFSSTGTESNYLLLSAIAKEWGKSASPIVSPFEHPSVFSAVEHFFGDFRIIRTNRNGILDDIHLQNLLEEKKAPLIISLVGNETGVVQDADFLQNLTKVYQTKWYSDLMQAFGKIEVPFDALAGFSFSGHKIGAGMGAALTGFKGLPENVSIFSGGNQENNHRAGTENWPAILRMKLASERTLSQLQTKNEILRGFQKKIEETFESMGAEIISKDQKRVPNTSFILLPIEAVDFFLMGLEERQILVSTGSSCKSRSREASRSLLAMQYSEEEALRCIRVSTGIFSKEEEIETFLRSSQEILERLS</sequence>
<dbReference type="InterPro" id="IPR000192">
    <property type="entry name" value="Aminotrans_V_dom"/>
</dbReference>
<dbReference type="Gene3D" id="3.40.640.10">
    <property type="entry name" value="Type I PLP-dependent aspartate aminotransferase-like (Major domain)"/>
    <property type="match status" value="1"/>
</dbReference>
<keyword evidence="7" id="KW-0411">Iron-sulfur</keyword>
<keyword evidence="11" id="KW-1185">Reference proteome</keyword>
<organism evidence="10 11">
    <name type="scientific">Leptospira ryugenii</name>
    <dbReference type="NCBI Taxonomy" id="1917863"/>
    <lineage>
        <taxon>Bacteria</taxon>
        <taxon>Pseudomonadati</taxon>
        <taxon>Spirochaetota</taxon>
        <taxon>Spirochaetia</taxon>
        <taxon>Leptospirales</taxon>
        <taxon>Leptospiraceae</taxon>
        <taxon>Leptospira</taxon>
    </lineage>
</organism>
<evidence type="ECO:0000259" key="9">
    <source>
        <dbReference type="Pfam" id="PF00266"/>
    </source>
</evidence>
<dbReference type="SUPFAM" id="SSF53383">
    <property type="entry name" value="PLP-dependent transferases"/>
    <property type="match status" value="1"/>
</dbReference>
<dbReference type="Gene3D" id="1.10.260.50">
    <property type="match status" value="1"/>
</dbReference>
<evidence type="ECO:0000256" key="6">
    <source>
        <dbReference type="ARBA" id="ARBA00023004"/>
    </source>
</evidence>
<evidence type="ECO:0000256" key="1">
    <source>
        <dbReference type="ARBA" id="ARBA00001933"/>
    </source>
</evidence>
<name>A0A2P2DVR2_9LEPT</name>
<dbReference type="InterPro" id="IPR015422">
    <property type="entry name" value="PyrdxlP-dep_Trfase_small"/>
</dbReference>
<protein>
    <submittedName>
        <fullName evidence="10">Aminotransferase, class V</fullName>
    </submittedName>
</protein>
<dbReference type="GO" id="GO:0051536">
    <property type="term" value="F:iron-sulfur cluster binding"/>
    <property type="evidence" value="ECO:0007669"/>
    <property type="project" value="UniProtKB-KW"/>
</dbReference>